<name>A0ABR5A402_9BACL</name>
<dbReference type="EMBL" id="JXAL01000024">
    <property type="protein sequence ID" value="KIL35157.1"/>
    <property type="molecule type" value="Genomic_DNA"/>
</dbReference>
<evidence type="ECO:0008006" key="3">
    <source>
        <dbReference type="Google" id="ProtNLM"/>
    </source>
</evidence>
<comment type="caution">
    <text evidence="1">The sequence shown here is derived from an EMBL/GenBank/DDBJ whole genome shotgun (WGS) entry which is preliminary data.</text>
</comment>
<accession>A0ABR5A402</accession>
<evidence type="ECO:0000313" key="1">
    <source>
        <dbReference type="EMBL" id="KIL35157.1"/>
    </source>
</evidence>
<dbReference type="Proteomes" id="UP000054526">
    <property type="component" value="Unassembled WGS sequence"/>
</dbReference>
<protein>
    <recommendedName>
        <fullName evidence="3">SprT-like domain-containing protein</fullName>
    </recommendedName>
</protein>
<proteinExistence type="predicted"/>
<dbReference type="RefSeq" id="WP_041065256.1">
    <property type="nucleotide sequence ID" value="NZ_JXAL01000024.1"/>
</dbReference>
<keyword evidence="2" id="KW-1185">Reference proteome</keyword>
<reference evidence="1 2" key="1">
    <citation type="submission" date="2014-12" db="EMBL/GenBank/DDBJ databases">
        <title>Draft genome sequence of Cohnella kolymensis strain B-2846.</title>
        <authorList>
            <person name="Karlyshev A.V."/>
            <person name="Kudryashova E.B."/>
        </authorList>
    </citation>
    <scope>NUCLEOTIDE SEQUENCE [LARGE SCALE GENOMIC DNA]</scope>
    <source>
        <strain evidence="1 2">VKM B-2846</strain>
    </source>
</reference>
<sequence length="126" mass="14641">MDATIQDLYRCANELANKHWGVDYTGKIELTNRKWTNRNGHFIARSPSTHEPIIGMSRKRNAERTEEAVKGTLLHELVHWRLYTCGIPHRDVSHEFIRECLRVGAPISKAARAQRAFEDYQAKARR</sequence>
<evidence type="ECO:0000313" key="2">
    <source>
        <dbReference type="Proteomes" id="UP000054526"/>
    </source>
</evidence>
<organism evidence="1 2">
    <name type="scientific">Cohnella kolymensis</name>
    <dbReference type="NCBI Taxonomy" id="1590652"/>
    <lineage>
        <taxon>Bacteria</taxon>
        <taxon>Bacillati</taxon>
        <taxon>Bacillota</taxon>
        <taxon>Bacilli</taxon>
        <taxon>Bacillales</taxon>
        <taxon>Paenibacillaceae</taxon>
        <taxon>Cohnella</taxon>
    </lineage>
</organism>
<gene>
    <name evidence="1" type="ORF">SD71_16150</name>
</gene>